<gene>
    <name evidence="3" type="ORF">MSBRM_2329</name>
</gene>
<dbReference type="Pfam" id="PF06738">
    <property type="entry name" value="ThrE"/>
    <property type="match status" value="1"/>
</dbReference>
<organism evidence="3 4">
    <name type="scientific">Methanosarcina barkeri MS</name>
    <dbReference type="NCBI Taxonomy" id="1434108"/>
    <lineage>
        <taxon>Archaea</taxon>
        <taxon>Methanobacteriati</taxon>
        <taxon>Methanobacteriota</taxon>
        <taxon>Stenosarchaea group</taxon>
        <taxon>Methanomicrobia</taxon>
        <taxon>Methanosarcinales</taxon>
        <taxon>Methanosarcinaceae</taxon>
        <taxon>Methanosarcina</taxon>
    </lineage>
</organism>
<dbReference type="Proteomes" id="UP000033033">
    <property type="component" value="Chromosome"/>
</dbReference>
<reference evidence="3 4" key="1">
    <citation type="submission" date="2014-07" db="EMBL/GenBank/DDBJ databases">
        <title>Methanogenic archaea and the global carbon cycle.</title>
        <authorList>
            <person name="Henriksen J.R."/>
            <person name="Luke J."/>
            <person name="Reinhart S."/>
            <person name="Benedict M.N."/>
            <person name="Youngblut N.D."/>
            <person name="Metcalf M.E."/>
            <person name="Whitaker R.J."/>
            <person name="Metcalf W.W."/>
        </authorList>
    </citation>
    <scope>NUCLEOTIDE SEQUENCE [LARGE SCALE GENOMIC DNA]</scope>
    <source>
        <strain evidence="3 4">MS</strain>
    </source>
</reference>
<accession>A0A0E3QV98</accession>
<dbReference type="HOGENOM" id="CLU_2379380_0_0_2"/>
<name>A0A0E3QV98_METBA</name>
<evidence type="ECO:0000313" key="4">
    <source>
        <dbReference type="Proteomes" id="UP000033033"/>
    </source>
</evidence>
<evidence type="ECO:0000256" key="1">
    <source>
        <dbReference type="ARBA" id="ARBA00034125"/>
    </source>
</evidence>
<dbReference type="GO" id="GO:0022857">
    <property type="term" value="F:transmembrane transporter activity"/>
    <property type="evidence" value="ECO:0007669"/>
    <property type="project" value="InterPro"/>
</dbReference>
<dbReference type="AlphaFoldDB" id="A0A0E3QV98"/>
<evidence type="ECO:0000259" key="2">
    <source>
        <dbReference type="Pfam" id="PF06738"/>
    </source>
</evidence>
<dbReference type="KEGG" id="mby:MSBRM_2329"/>
<comment type="similarity">
    <text evidence="1">Belongs to the ThrE exporter (TC 2.A.79) family.</text>
</comment>
<evidence type="ECO:0000313" key="3">
    <source>
        <dbReference type="EMBL" id="AKB55327.1"/>
    </source>
</evidence>
<dbReference type="PATRIC" id="fig|1434108.4.peg.2978"/>
<sequence>MKFLTELSRALTTAGIAVMSIESILKKICQAYGFKAEEVISLPTFLIIKIANSDSKALEVTLQKPGVLPLDQVSRLYELINQAENADRSYAVGS</sequence>
<dbReference type="RefSeq" id="WP_230668863.1">
    <property type="nucleotide sequence ID" value="NZ_CP009528.1"/>
</dbReference>
<dbReference type="GeneID" id="24845607"/>
<protein>
    <recommendedName>
        <fullName evidence="2">Threonine/serine exporter-like N-terminal domain-containing protein</fullName>
    </recommendedName>
</protein>
<keyword evidence="4" id="KW-1185">Reference proteome</keyword>
<feature type="domain" description="Threonine/serine exporter-like N-terminal" evidence="2">
    <location>
        <begin position="3"/>
        <end position="88"/>
    </location>
</feature>
<proteinExistence type="inferred from homology"/>
<dbReference type="InterPro" id="IPR010619">
    <property type="entry name" value="ThrE-like_N"/>
</dbReference>
<dbReference type="EMBL" id="CP009528">
    <property type="protein sequence ID" value="AKB55327.1"/>
    <property type="molecule type" value="Genomic_DNA"/>
</dbReference>